<proteinExistence type="predicted"/>
<evidence type="ECO:0000256" key="1">
    <source>
        <dbReference type="SAM" id="MobiDB-lite"/>
    </source>
</evidence>
<evidence type="ECO:0000313" key="2">
    <source>
        <dbReference type="EMBL" id="KAE8255829.1"/>
    </source>
</evidence>
<sequence>MATALRRPAVRSLTTAASASPKVLALSRSASGPFSPGSAGFLRGTCSVSEEVDVLPFDSTCDSRSVASSSKIRLGCTVGERRCFSSSAASSYAPHGAAAAVAVVVPSLAQPEREAVGEYELELVEGEGKVGRRNASVGSGGRQQLRRQWVGSSVRHAEEEELLYAHEAQDLHARNQDWSADSSTPSSSSRGKGKARQIDDTDSVDGSESIALQATFYPTPLGLTVPPQLYLPTEAELLQAVEHLPDVYDLWRRALVSDTLGEALHVLSESALEDDMHNIIQRLPSVLLYLRLFHRIQSSADIKSALQLLQWNTFKSNYATTSLSSRRASLIRQASKARLKWDVPHTAYALSVLLERALRDLKAVDLIPALLQHVLALTRRVELRSLNLTQHSAKRTSVGTIHRHTRFLRRKGKDSRRRHLNAQINQEHEAVQQLHLRLAKLLTCVQDQRALRAATSLIRHIGSRSPLWQNFAQRDIYSALETTWTGLDGVTFPRAEHEWRAPIRSLIRWRRRRKMLCRRLRLPLSSIYEPSYVARVCRVLLGSGATTLGSPSESTLELAVLLPPPLTERLDDKPSAYFVRDSQDVESVLASSKWLDKDMVEQCLAYLRMIASHFPSTILLSASDLAVSLMTAVREQDADLAAILIHDLGEVARRSRSVEGTSFSPRPHSFEPSTATPINGLTELLTAPFSLMDSFRSAQQNEGDLPAYLESGLFHYIDILARKEVEGGRKKLIDTQPFSQAVAKKLFERIARSHAQSRNAVKVHAQTMSRSTTAKLQAKILTGGTMAKGMETLARDVRVPVQEVLACFRLDAFGRDVSVSQPRSADFTMDASGNGAAYGPALRGFALRGQYGAADVLFRAFVRRATTMPDVYPSLRLHPYILTFRWLAEVQRVQGFARAEAATDAKRSRVEARRALSDILMFIDVQVPEPSTSAKTHAQTVPTLDRKFVVKPSAKLMTSVVFSLSRDWGARRAAVATWLAMERRWPQVARDAGYLQTLILTARAMCVRMSKRKRSASDDPSMISRRVFRQWLFSQYPELHPDAAGSPAAPTWIPEGSAPKGSLAKSGALARQGSSSPTPSSSHRSVDFNADMFHAYASLISSMLELRGDKKSSRPQSTPIDPNSNPTPAPAPYASQIPDPLANTQPTQSEFFLILAWMRALNIQPSNQTLCLFGGHLWRVYKRNHWVWPRGSRFEKQSAHTDRIQRRYEGMGPLNDWLAEWLEQRWPTGYEVSAYARYTHQVRKLPPPIWDI</sequence>
<dbReference type="Proteomes" id="UP000077521">
    <property type="component" value="Unassembled WGS sequence"/>
</dbReference>
<feature type="region of interest" description="Disordered" evidence="1">
    <location>
        <begin position="174"/>
        <end position="206"/>
    </location>
</feature>
<evidence type="ECO:0000313" key="3">
    <source>
        <dbReference type="Proteomes" id="UP000077521"/>
    </source>
</evidence>
<feature type="compositionally biased region" description="Polar residues" evidence="1">
    <location>
        <begin position="1114"/>
        <end position="1124"/>
    </location>
</feature>
<reference evidence="2" key="2">
    <citation type="journal article" date="2019" name="IMA Fungus">
        <title>Genome sequencing and comparison of five Tilletia species to identify candidate genes for the detection of regulated species infecting wheat.</title>
        <authorList>
            <person name="Nguyen H.D.T."/>
            <person name="Sultana T."/>
            <person name="Kesanakurti P."/>
            <person name="Hambleton S."/>
        </authorList>
    </citation>
    <scope>NUCLEOTIDE SEQUENCE</scope>
    <source>
        <strain evidence="2">DAOMC 236416</strain>
    </source>
</reference>
<dbReference type="EMBL" id="LWDF02000149">
    <property type="protein sequence ID" value="KAE8255829.1"/>
    <property type="molecule type" value="Genomic_DNA"/>
</dbReference>
<dbReference type="AlphaFoldDB" id="A0A177T5P4"/>
<feature type="region of interest" description="Disordered" evidence="1">
    <location>
        <begin position="1042"/>
        <end position="1083"/>
    </location>
</feature>
<feature type="region of interest" description="Disordered" evidence="1">
    <location>
        <begin position="1107"/>
        <end position="1141"/>
    </location>
</feature>
<accession>A0A177T5P4</accession>
<organism evidence="2 3">
    <name type="scientific">Tilletia indica</name>
    <dbReference type="NCBI Taxonomy" id="43049"/>
    <lineage>
        <taxon>Eukaryota</taxon>
        <taxon>Fungi</taxon>
        <taxon>Dikarya</taxon>
        <taxon>Basidiomycota</taxon>
        <taxon>Ustilaginomycotina</taxon>
        <taxon>Exobasidiomycetes</taxon>
        <taxon>Tilletiales</taxon>
        <taxon>Tilletiaceae</taxon>
        <taxon>Tilletia</taxon>
    </lineage>
</organism>
<name>A0A177T5P4_9BASI</name>
<gene>
    <name evidence="2" type="ORF">A4X13_0g2901</name>
</gene>
<comment type="caution">
    <text evidence="2">The sequence shown here is derived from an EMBL/GenBank/DDBJ whole genome shotgun (WGS) entry which is preliminary data.</text>
</comment>
<reference evidence="2" key="1">
    <citation type="submission" date="2016-04" db="EMBL/GenBank/DDBJ databases">
        <authorList>
            <person name="Nguyen H.D."/>
            <person name="Samba Siva P."/>
            <person name="Cullis J."/>
            <person name="Levesque C.A."/>
            <person name="Hambleton S."/>
        </authorList>
    </citation>
    <scope>NUCLEOTIDE SEQUENCE</scope>
    <source>
        <strain evidence="2">DAOMC 236416</strain>
    </source>
</reference>
<protein>
    <submittedName>
        <fullName evidence="2">Uncharacterized protein</fullName>
    </submittedName>
</protein>
<feature type="compositionally biased region" description="Low complexity" evidence="1">
    <location>
        <begin position="179"/>
        <end position="189"/>
    </location>
</feature>
<keyword evidence="3" id="KW-1185">Reference proteome</keyword>